<feature type="compositionally biased region" description="Polar residues" evidence="1">
    <location>
        <begin position="1"/>
        <end position="28"/>
    </location>
</feature>
<name>A0AAD3XZP8_NEPGR</name>
<evidence type="ECO:0000313" key="3">
    <source>
        <dbReference type="Proteomes" id="UP001279734"/>
    </source>
</evidence>
<dbReference type="AlphaFoldDB" id="A0AAD3XZP8"/>
<sequence length="121" mass="13829">MNHRSNCPSSHHSRPSSKNQSFSYPTNRTYREDDDCDDDEYVAEAHESDNNEDSDDAYHTIGESKNSSFGHPKKRRLDSYNVGYEYASRSASNSQRIWTEHSTCALLEIWGRGFSSWVGAV</sequence>
<evidence type="ECO:0000256" key="1">
    <source>
        <dbReference type="SAM" id="MobiDB-lite"/>
    </source>
</evidence>
<feature type="compositionally biased region" description="Acidic residues" evidence="1">
    <location>
        <begin position="32"/>
        <end position="42"/>
    </location>
</feature>
<dbReference type="Proteomes" id="UP001279734">
    <property type="component" value="Unassembled WGS sequence"/>
</dbReference>
<reference evidence="2" key="1">
    <citation type="submission" date="2023-05" db="EMBL/GenBank/DDBJ databases">
        <title>Nepenthes gracilis genome sequencing.</title>
        <authorList>
            <person name="Fukushima K."/>
        </authorList>
    </citation>
    <scope>NUCLEOTIDE SEQUENCE</scope>
    <source>
        <strain evidence="2">SING2019-196</strain>
    </source>
</reference>
<keyword evidence="3" id="KW-1185">Reference proteome</keyword>
<evidence type="ECO:0000313" key="2">
    <source>
        <dbReference type="EMBL" id="GMH23802.1"/>
    </source>
</evidence>
<gene>
    <name evidence="2" type="ORF">Nepgr_025645</name>
</gene>
<comment type="caution">
    <text evidence="2">The sequence shown here is derived from an EMBL/GenBank/DDBJ whole genome shotgun (WGS) entry which is preliminary data.</text>
</comment>
<protein>
    <submittedName>
        <fullName evidence="2">Uncharacterized protein</fullName>
    </submittedName>
</protein>
<feature type="region of interest" description="Disordered" evidence="1">
    <location>
        <begin position="1"/>
        <end position="75"/>
    </location>
</feature>
<organism evidence="2 3">
    <name type="scientific">Nepenthes gracilis</name>
    <name type="common">Slender pitcher plant</name>
    <dbReference type="NCBI Taxonomy" id="150966"/>
    <lineage>
        <taxon>Eukaryota</taxon>
        <taxon>Viridiplantae</taxon>
        <taxon>Streptophyta</taxon>
        <taxon>Embryophyta</taxon>
        <taxon>Tracheophyta</taxon>
        <taxon>Spermatophyta</taxon>
        <taxon>Magnoliopsida</taxon>
        <taxon>eudicotyledons</taxon>
        <taxon>Gunneridae</taxon>
        <taxon>Pentapetalae</taxon>
        <taxon>Caryophyllales</taxon>
        <taxon>Nepenthaceae</taxon>
        <taxon>Nepenthes</taxon>
    </lineage>
</organism>
<accession>A0AAD3XZP8</accession>
<proteinExistence type="predicted"/>
<dbReference type="EMBL" id="BSYO01000026">
    <property type="protein sequence ID" value="GMH23802.1"/>
    <property type="molecule type" value="Genomic_DNA"/>
</dbReference>